<protein>
    <submittedName>
        <fullName evidence="3">Uncharacterized protein</fullName>
    </submittedName>
</protein>
<evidence type="ECO:0000313" key="4">
    <source>
        <dbReference type="Proteomes" id="UP000230233"/>
    </source>
</evidence>
<dbReference type="EMBL" id="PDUG01000002">
    <property type="protein sequence ID" value="PIC48206.1"/>
    <property type="molecule type" value="Genomic_DNA"/>
</dbReference>
<reference evidence="4" key="1">
    <citation type="submission" date="2017-10" db="EMBL/GenBank/DDBJ databases">
        <title>Rapid genome shrinkage in a self-fertile nematode reveals novel sperm competition proteins.</title>
        <authorList>
            <person name="Yin D."/>
            <person name="Schwarz E.M."/>
            <person name="Thomas C.G."/>
            <person name="Felde R.L."/>
            <person name="Korf I.F."/>
            <person name="Cutter A.D."/>
            <person name="Schartner C.M."/>
            <person name="Ralston E.J."/>
            <person name="Meyer B.J."/>
            <person name="Haag E.S."/>
        </authorList>
    </citation>
    <scope>NUCLEOTIDE SEQUENCE [LARGE SCALE GENOMIC DNA]</scope>
    <source>
        <strain evidence="4">JU1422</strain>
    </source>
</reference>
<feature type="region of interest" description="Disordered" evidence="2">
    <location>
        <begin position="60"/>
        <end position="89"/>
    </location>
</feature>
<evidence type="ECO:0000256" key="1">
    <source>
        <dbReference type="SAM" id="Coils"/>
    </source>
</evidence>
<evidence type="ECO:0000313" key="3">
    <source>
        <dbReference type="EMBL" id="PIC48206.1"/>
    </source>
</evidence>
<feature type="coiled-coil region" evidence="1">
    <location>
        <begin position="128"/>
        <end position="207"/>
    </location>
</feature>
<dbReference type="AlphaFoldDB" id="A0A2G5V9J9"/>
<feature type="compositionally biased region" description="Polar residues" evidence="2">
    <location>
        <begin position="60"/>
        <end position="82"/>
    </location>
</feature>
<comment type="caution">
    <text evidence="3">The sequence shown here is derived from an EMBL/GenBank/DDBJ whole genome shotgun (WGS) entry which is preliminary data.</text>
</comment>
<accession>A0A2G5V9J9</accession>
<sequence>MSFQATPIVQALPANVQNLRRAAPNDHQMQEVHPAVKRARMENPIEQQAEMNVWTHPQHQHLNQAGPSTSNHHQEGPSSNGVPVSMPMNHEDQLHPGCFQGPLVPTEMLVPNQETDQEEPEGCHRPLCKKLEKSLEKVNQRKNEYKRKYKETEKALESCTEKKTGYKSQCRDLAAENERLKKYERQCTDMAVEMKKLKEELASLKKNGIAVLSPLTPADSPEEQQPSTSSSVPVMAIKEEPKDYEESEPPPPVNETAQWIEFLLQDNDIEIAQNPDIPDEVPVDGFLNRGVAVGFLANKTSDSYHYENREGWKNYVFNKDNYMIVPQDVPRLRRVDFFYKSFNKNGPSWKSLSNTDKQSWKDSIKKLASIMDEQVKVGLIRILNVDSVVPTLPPQLFPVQQ</sequence>
<proteinExistence type="predicted"/>
<feature type="compositionally biased region" description="Low complexity" evidence="2">
    <location>
        <begin position="223"/>
        <end position="234"/>
    </location>
</feature>
<dbReference type="OrthoDB" id="10411677at2759"/>
<feature type="region of interest" description="Disordered" evidence="2">
    <location>
        <begin position="213"/>
        <end position="234"/>
    </location>
</feature>
<dbReference type="Proteomes" id="UP000230233">
    <property type="component" value="Chromosome II"/>
</dbReference>
<name>A0A2G5V9J9_9PELO</name>
<gene>
    <name evidence="3" type="primary">Cnig_chr_II.g7274</name>
    <name evidence="3" type="ORF">B9Z55_007274</name>
</gene>
<keyword evidence="4" id="KW-1185">Reference proteome</keyword>
<evidence type="ECO:0000256" key="2">
    <source>
        <dbReference type="SAM" id="MobiDB-lite"/>
    </source>
</evidence>
<organism evidence="3 4">
    <name type="scientific">Caenorhabditis nigoni</name>
    <dbReference type="NCBI Taxonomy" id="1611254"/>
    <lineage>
        <taxon>Eukaryota</taxon>
        <taxon>Metazoa</taxon>
        <taxon>Ecdysozoa</taxon>
        <taxon>Nematoda</taxon>
        <taxon>Chromadorea</taxon>
        <taxon>Rhabditida</taxon>
        <taxon>Rhabditina</taxon>
        <taxon>Rhabditomorpha</taxon>
        <taxon>Rhabditoidea</taxon>
        <taxon>Rhabditidae</taxon>
        <taxon>Peloderinae</taxon>
        <taxon>Caenorhabditis</taxon>
    </lineage>
</organism>
<keyword evidence="1" id="KW-0175">Coiled coil</keyword>